<evidence type="ECO:0008006" key="3">
    <source>
        <dbReference type="Google" id="ProtNLM"/>
    </source>
</evidence>
<dbReference type="InterPro" id="IPR011856">
    <property type="entry name" value="tRNA_endonuc-like_dom_sf"/>
</dbReference>
<dbReference type="AlphaFoldDB" id="K9VMR9"/>
<proteinExistence type="predicted"/>
<organism evidence="1 2">
    <name type="scientific">Phormidium nigroviride PCC 7112</name>
    <dbReference type="NCBI Taxonomy" id="179408"/>
    <lineage>
        <taxon>Bacteria</taxon>
        <taxon>Bacillati</taxon>
        <taxon>Cyanobacteriota</taxon>
        <taxon>Cyanophyceae</taxon>
        <taxon>Oscillatoriophycideae</taxon>
        <taxon>Oscillatoriales</taxon>
        <taxon>Oscillatoriaceae</taxon>
        <taxon>Phormidium</taxon>
    </lineage>
</organism>
<dbReference type="Proteomes" id="UP000010478">
    <property type="component" value="Chromosome"/>
</dbReference>
<protein>
    <recommendedName>
        <fullName evidence="3">RAMA domain-containing protein</fullName>
    </recommendedName>
</protein>
<dbReference type="GO" id="GO:0003676">
    <property type="term" value="F:nucleic acid binding"/>
    <property type="evidence" value="ECO:0007669"/>
    <property type="project" value="InterPro"/>
</dbReference>
<evidence type="ECO:0000313" key="2">
    <source>
        <dbReference type="Proteomes" id="UP000010478"/>
    </source>
</evidence>
<keyword evidence="2" id="KW-1185">Reference proteome</keyword>
<name>K9VMR9_9CYAN</name>
<evidence type="ECO:0000313" key="1">
    <source>
        <dbReference type="EMBL" id="AFZ09398.1"/>
    </source>
</evidence>
<accession>K9VMR9</accession>
<dbReference type="HOGENOM" id="CLU_849157_0_0_3"/>
<dbReference type="KEGG" id="oni:Osc7112_5140"/>
<dbReference type="Gene3D" id="3.40.1350.10">
    <property type="match status" value="1"/>
</dbReference>
<gene>
    <name evidence="1" type="ORF">Osc7112_5140</name>
</gene>
<dbReference type="EMBL" id="CP003614">
    <property type="protein sequence ID" value="AFZ09398.1"/>
    <property type="molecule type" value="Genomic_DNA"/>
</dbReference>
<dbReference type="PATRIC" id="fig|179408.3.peg.6422"/>
<dbReference type="RefSeq" id="WP_015178622.1">
    <property type="nucleotide sequence ID" value="NC_019729.1"/>
</dbReference>
<sequence>MYIPVTFDHSGIQRNEAIEIKVRNFKDLNLQERHIEEFLRKNINLLFGDDQTLLVVGQQVRNASNGISDLTAIDADGNIVLIEIKRDEQDIKARKEPFESQAIRYAASYAKISTPESLVELVYSSYIDIHKDEYELGDLTPSEKARRELNKFLSSNDALKTFNKKQRIILIASSFDEQTLSAVAWLIANGVDAICLKITPVFIGEQGFLRIEKLLPPPQLDDFYVGLAGECSTIKEEIISTDSGFNRTWLPRMDQLFEWELIKAGDSIEIKYFESSEAIIVDPTFVVFNGEEISYNNWGKKVTGWSSISIYEWAVLSSTNRTLHELRKEKMAELEAKGSPWEE</sequence>
<dbReference type="eggNOG" id="COG1637">
    <property type="taxonomic scope" value="Bacteria"/>
</dbReference>
<reference evidence="1 2" key="1">
    <citation type="submission" date="2012-05" db="EMBL/GenBank/DDBJ databases">
        <title>Finished chromosome of genome of Oscillatoria sp. PCC 7112.</title>
        <authorList>
            <consortium name="US DOE Joint Genome Institute"/>
            <person name="Gugger M."/>
            <person name="Coursin T."/>
            <person name="Rippka R."/>
            <person name="Tandeau De Marsac N."/>
            <person name="Huntemann M."/>
            <person name="Wei C.-L."/>
            <person name="Han J."/>
            <person name="Detter J.C."/>
            <person name="Han C."/>
            <person name="Tapia R."/>
            <person name="Davenport K."/>
            <person name="Daligault H."/>
            <person name="Erkkila T."/>
            <person name="Gu W."/>
            <person name="Munk A.C.C."/>
            <person name="Teshima H."/>
            <person name="Xu Y."/>
            <person name="Chain P."/>
            <person name="Chen A."/>
            <person name="Krypides N."/>
            <person name="Mavromatis K."/>
            <person name="Markowitz V."/>
            <person name="Szeto E."/>
            <person name="Ivanova N."/>
            <person name="Mikhailova N."/>
            <person name="Ovchinnikova G."/>
            <person name="Pagani I."/>
            <person name="Pati A."/>
            <person name="Goodwin L."/>
            <person name="Peters L."/>
            <person name="Pitluck S."/>
            <person name="Woyke T."/>
            <person name="Kerfeld C."/>
        </authorList>
    </citation>
    <scope>NUCLEOTIDE SEQUENCE [LARGE SCALE GENOMIC DNA]</scope>
    <source>
        <strain evidence="1 2">PCC 7112</strain>
    </source>
</reference>